<keyword evidence="5" id="KW-0175">Coiled coil</keyword>
<dbReference type="FunFam" id="3.10.390.10:FF:000004">
    <property type="entry name" value="Deformed epidermal autoregulatory factor 1"/>
    <property type="match status" value="1"/>
</dbReference>
<dbReference type="SUPFAM" id="SSF63763">
    <property type="entry name" value="SAND domain-like"/>
    <property type="match status" value="1"/>
</dbReference>
<dbReference type="RefSeq" id="XP_029654742.1">
    <property type="nucleotide sequence ID" value="XM_029798882.2"/>
</dbReference>
<evidence type="ECO:0000256" key="5">
    <source>
        <dbReference type="SAM" id="Coils"/>
    </source>
</evidence>
<feature type="region of interest" description="Disordered" evidence="6">
    <location>
        <begin position="1"/>
        <end position="48"/>
    </location>
</feature>
<feature type="coiled-coil region" evidence="5">
    <location>
        <begin position="330"/>
        <end position="383"/>
    </location>
</feature>
<feature type="domain" description="SAND" evidence="7">
    <location>
        <begin position="117"/>
        <end position="197"/>
    </location>
</feature>
<dbReference type="GO" id="GO:0046872">
    <property type="term" value="F:metal ion binding"/>
    <property type="evidence" value="ECO:0007669"/>
    <property type="project" value="UniProtKB-KW"/>
</dbReference>
<reference evidence="9" key="1">
    <citation type="submission" date="2025-08" db="UniProtKB">
        <authorList>
            <consortium name="RefSeq"/>
        </authorList>
    </citation>
    <scope>IDENTIFICATION</scope>
</reference>
<dbReference type="InterPro" id="IPR010919">
    <property type="entry name" value="SAND-like_dom_sf"/>
</dbReference>
<evidence type="ECO:0000313" key="8">
    <source>
        <dbReference type="Proteomes" id="UP000515154"/>
    </source>
</evidence>
<dbReference type="SMART" id="SM00258">
    <property type="entry name" value="SAND"/>
    <property type="match status" value="1"/>
</dbReference>
<evidence type="ECO:0000313" key="9">
    <source>
        <dbReference type="RefSeq" id="XP_029654742.1"/>
    </source>
</evidence>
<gene>
    <name evidence="9" type="primary">LOC115228248</name>
</gene>
<evidence type="ECO:0000256" key="3">
    <source>
        <dbReference type="ARBA" id="ARBA00023163"/>
    </source>
</evidence>
<dbReference type="KEGG" id="osn:115228248"/>
<feature type="region of interest" description="Disordered" evidence="6">
    <location>
        <begin position="226"/>
        <end position="251"/>
    </location>
</feature>
<dbReference type="Pfam" id="PF01342">
    <property type="entry name" value="SAND"/>
    <property type="match status" value="1"/>
</dbReference>
<dbReference type="AlphaFoldDB" id="A0A6P7TZQ5"/>
<dbReference type="PROSITE" id="PS50864">
    <property type="entry name" value="SAND"/>
    <property type="match status" value="1"/>
</dbReference>
<evidence type="ECO:0000256" key="1">
    <source>
        <dbReference type="ARBA" id="ARBA00022553"/>
    </source>
</evidence>
<dbReference type="Gene3D" id="3.10.390.10">
    <property type="entry name" value="SAND domain-like"/>
    <property type="match status" value="1"/>
</dbReference>
<accession>A0A6P7TZQ5</accession>
<name>A0A6P7TZQ5_9MOLL</name>
<keyword evidence="1" id="KW-0597">Phosphoprotein</keyword>
<feature type="compositionally biased region" description="Polar residues" evidence="6">
    <location>
        <begin position="37"/>
        <end position="48"/>
    </location>
</feature>
<protein>
    <submittedName>
        <fullName evidence="9">Deformed epidermal autoregulatory factor 1 homolog isoform X1</fullName>
    </submittedName>
</protein>
<dbReference type="PANTHER" id="PTHR10417">
    <property type="entry name" value="GLUCOCORTICOID MODULATORY ELEMENT-BINDING PROTEIN"/>
    <property type="match status" value="1"/>
</dbReference>
<dbReference type="InterPro" id="IPR000770">
    <property type="entry name" value="SAND_dom"/>
</dbReference>
<dbReference type="GO" id="GO:0003677">
    <property type="term" value="F:DNA binding"/>
    <property type="evidence" value="ECO:0007669"/>
    <property type="project" value="UniProtKB-KW"/>
</dbReference>
<organism evidence="8 9">
    <name type="scientific">Octopus sinensis</name>
    <name type="common">East Asian common octopus</name>
    <dbReference type="NCBI Taxonomy" id="2607531"/>
    <lineage>
        <taxon>Eukaryota</taxon>
        <taxon>Metazoa</taxon>
        <taxon>Spiralia</taxon>
        <taxon>Lophotrochozoa</taxon>
        <taxon>Mollusca</taxon>
        <taxon>Cephalopoda</taxon>
        <taxon>Coleoidea</taxon>
        <taxon>Octopodiformes</taxon>
        <taxon>Octopoda</taxon>
        <taxon>Incirrata</taxon>
        <taxon>Octopodidae</taxon>
        <taxon>Octopus</taxon>
    </lineage>
</organism>
<sequence length="460" mass="50471">MSEVDISDSLPNGDDPAFTEEEDPQQTASDHPGTDSGAGSVTPSVVTNNGTIPADQVFVATSQGILSAEQLQEAGIKTTHIVIHDQTLSVADESELKPPLNTPPTPLDKDIKGFKYQWDESVHCMILPVRCKNTNGELYKNKFGSGGRGKCIKSSEQWFTPNEFETFCGRASSKDWKRSIRYGGRTLQCLIEDGILRAHATSCTCAACCDDESVTGPVRLFVPYKRRKRDNENGSPTMKKRPGEPKSTIVPSGMSKEVVVTLPSGPALSRPISVNNAENGETVHIVTTDPQGNFVTGDAVVMTSLTNALKAPMPNVLSMDVSEQKYWWQLEEMANSLVQQTQQLKSMIEQAKQQSLIAKENALQQLKLQMEKEKQDALQAARIENQINLSRAVLECQAQKDIAVQSALAQARAEMQDKIDSVTLVAGDKVTYAVTWTHQNSQGNMDSIIDDVEELEKEKD</sequence>
<evidence type="ECO:0000256" key="4">
    <source>
        <dbReference type="ARBA" id="ARBA00023242"/>
    </source>
</evidence>
<evidence type="ECO:0000256" key="2">
    <source>
        <dbReference type="ARBA" id="ARBA00023015"/>
    </source>
</evidence>
<proteinExistence type="predicted"/>
<keyword evidence="8" id="KW-1185">Reference proteome</keyword>
<evidence type="ECO:0000256" key="6">
    <source>
        <dbReference type="SAM" id="MobiDB-lite"/>
    </source>
</evidence>
<dbReference type="Proteomes" id="UP000515154">
    <property type="component" value="Linkage group LG2"/>
</dbReference>
<keyword evidence="3" id="KW-0804">Transcription</keyword>
<evidence type="ECO:0000259" key="7">
    <source>
        <dbReference type="PROSITE" id="PS50864"/>
    </source>
</evidence>
<keyword evidence="4" id="KW-0539">Nucleus</keyword>
<keyword evidence="2" id="KW-0805">Transcription regulation</keyword>